<evidence type="ECO:0000313" key="3">
    <source>
        <dbReference type="EMBL" id="CUK26035.1"/>
    </source>
</evidence>
<dbReference type="AlphaFoldDB" id="A0A0P1J7L6"/>
<organism evidence="3 4">
    <name type="scientific">Cognatishimia activa</name>
    <dbReference type="NCBI Taxonomy" id="1715691"/>
    <lineage>
        <taxon>Bacteria</taxon>
        <taxon>Pseudomonadati</taxon>
        <taxon>Pseudomonadota</taxon>
        <taxon>Alphaproteobacteria</taxon>
        <taxon>Rhodobacterales</taxon>
        <taxon>Paracoccaceae</taxon>
        <taxon>Cognatishimia</taxon>
    </lineage>
</organism>
<feature type="domain" description="Hedgehog/Intein (Hint)" evidence="2">
    <location>
        <begin position="145"/>
        <end position="290"/>
    </location>
</feature>
<dbReference type="RefSeq" id="WP_058314984.1">
    <property type="nucleotide sequence ID" value="NZ_CYTO01000020.1"/>
</dbReference>
<gene>
    <name evidence="3" type="ORF">TA5114_01841</name>
</gene>
<evidence type="ECO:0000256" key="1">
    <source>
        <dbReference type="SAM" id="MobiDB-lite"/>
    </source>
</evidence>
<reference evidence="4" key="1">
    <citation type="submission" date="2015-09" db="EMBL/GenBank/DDBJ databases">
        <authorList>
            <person name="Rodrigo-Torres Lidia"/>
            <person name="Arahal R.David."/>
        </authorList>
    </citation>
    <scope>NUCLEOTIDE SEQUENCE [LARGE SCALE GENOMIC DNA]</scope>
    <source>
        <strain evidence="4">CECT 5114</strain>
    </source>
</reference>
<dbReference type="EMBL" id="CYUE01000020">
    <property type="protein sequence ID" value="CUK26035.1"/>
    <property type="molecule type" value="Genomic_DNA"/>
</dbReference>
<dbReference type="Proteomes" id="UP000051184">
    <property type="component" value="Unassembled WGS sequence"/>
</dbReference>
<proteinExistence type="predicted"/>
<dbReference type="SUPFAM" id="SSF51294">
    <property type="entry name" value="Hedgehog/intein (Hint) domain"/>
    <property type="match status" value="1"/>
</dbReference>
<name>A0A0P1J7L6_9RHOB</name>
<dbReference type="InterPro" id="IPR036844">
    <property type="entry name" value="Hint_dom_sf"/>
</dbReference>
<accession>A0A0P1J7L6</accession>
<sequence length="345" mass="36840">MPDPFVSEVKFLGAGNVDFVEIALDAGSDPSNVQIVIYHPNGSVRTTNDLGTVEDTVAGKDIYVIESANSATFNGVHKNGAVAVVEDGVVVQFISFESEFTATNGPAAGMTSTQLGGTGQGESLETTDGGANYGVNDTPSKGTVPCFLEGTLIQTDRGPLPVQDLVVGDYVQTNDSGLQPVLWAGACQLSLDQTSDPMARPIRVPAHALSPAHPAKDTFVSANHRLLFSHVLCFELFGNREVLIAAKFLMGYNGIGHAPVALPIRFHHILLADHHVIRANGMAAESLFHGKIAGEAFSEESSEGLESLATFAEHTKTARRVLKAHEVQRLMRELAREETFHLKVS</sequence>
<dbReference type="OrthoDB" id="7742354at2"/>
<protein>
    <recommendedName>
        <fullName evidence="2">Hedgehog/Intein (Hint) domain-containing protein</fullName>
    </recommendedName>
</protein>
<evidence type="ECO:0000259" key="2">
    <source>
        <dbReference type="Pfam" id="PF13403"/>
    </source>
</evidence>
<dbReference type="STRING" id="1715691.TA5113_02185"/>
<keyword evidence="4" id="KW-1185">Reference proteome</keyword>
<feature type="region of interest" description="Disordered" evidence="1">
    <location>
        <begin position="105"/>
        <end position="125"/>
    </location>
</feature>
<dbReference type="InterPro" id="IPR028992">
    <property type="entry name" value="Hedgehog/Intein_dom"/>
</dbReference>
<evidence type="ECO:0000313" key="4">
    <source>
        <dbReference type="Proteomes" id="UP000051184"/>
    </source>
</evidence>
<dbReference type="Pfam" id="PF13403">
    <property type="entry name" value="Hint_2"/>
    <property type="match status" value="1"/>
</dbReference>